<evidence type="ECO:0000313" key="2">
    <source>
        <dbReference type="Proteomes" id="UP001358586"/>
    </source>
</evidence>
<organism evidence="1 2">
    <name type="scientific">Gossypium arboreum</name>
    <name type="common">Tree cotton</name>
    <name type="synonym">Gossypium nanking</name>
    <dbReference type="NCBI Taxonomy" id="29729"/>
    <lineage>
        <taxon>Eukaryota</taxon>
        <taxon>Viridiplantae</taxon>
        <taxon>Streptophyta</taxon>
        <taxon>Embryophyta</taxon>
        <taxon>Tracheophyta</taxon>
        <taxon>Spermatophyta</taxon>
        <taxon>Magnoliopsida</taxon>
        <taxon>eudicotyledons</taxon>
        <taxon>Gunneridae</taxon>
        <taxon>Pentapetalae</taxon>
        <taxon>rosids</taxon>
        <taxon>malvids</taxon>
        <taxon>Malvales</taxon>
        <taxon>Malvaceae</taxon>
        <taxon>Malvoideae</taxon>
        <taxon>Gossypium</taxon>
    </lineage>
</organism>
<evidence type="ECO:0000313" key="1">
    <source>
        <dbReference type="EMBL" id="KAK5812933.1"/>
    </source>
</evidence>
<reference evidence="1 2" key="1">
    <citation type="submission" date="2023-03" db="EMBL/GenBank/DDBJ databases">
        <title>WGS of Gossypium arboreum.</title>
        <authorList>
            <person name="Yu D."/>
        </authorList>
    </citation>
    <scope>NUCLEOTIDE SEQUENCE [LARGE SCALE GENOMIC DNA]</scope>
    <source>
        <tissue evidence="1">Leaf</tissue>
    </source>
</reference>
<protein>
    <submittedName>
        <fullName evidence="1">Uncharacterized protein</fullName>
    </submittedName>
</protein>
<name>A0ABR0P2X7_GOSAR</name>
<gene>
    <name evidence="1" type="ORF">PVK06_028377</name>
</gene>
<keyword evidence="2" id="KW-1185">Reference proteome</keyword>
<dbReference type="Proteomes" id="UP001358586">
    <property type="component" value="Chromosome 8"/>
</dbReference>
<accession>A0ABR0P2X7</accession>
<proteinExistence type="predicted"/>
<sequence>MHGLLKHPDSPYIRAELRRKEDVIARVNGIANFLVLLNQGFGFDFKPYVHPTYNAIMSRLTNQDQDQSTSLSYICRHCNTLASSKLEPALCCILFLLLF</sequence>
<dbReference type="EMBL" id="JARKNE010000008">
    <property type="protein sequence ID" value="KAK5812933.1"/>
    <property type="molecule type" value="Genomic_DNA"/>
</dbReference>
<comment type="caution">
    <text evidence="1">The sequence shown here is derived from an EMBL/GenBank/DDBJ whole genome shotgun (WGS) entry which is preliminary data.</text>
</comment>